<keyword evidence="3 6" id="KW-0805">Transcription regulation</keyword>
<dbReference type="Pfam" id="PF04934">
    <property type="entry name" value="Med6"/>
    <property type="match status" value="1"/>
</dbReference>
<dbReference type="EMBL" id="IACF01000521">
    <property type="protein sequence ID" value="LAB66288.1"/>
    <property type="molecule type" value="mRNA"/>
</dbReference>
<evidence type="ECO:0000256" key="1">
    <source>
        <dbReference type="ARBA" id="ARBA00004123"/>
    </source>
</evidence>
<proteinExistence type="evidence at transcript level"/>
<evidence type="ECO:0000256" key="4">
    <source>
        <dbReference type="ARBA" id="ARBA00023163"/>
    </source>
</evidence>
<accession>A0A2P2HWW8</accession>
<feature type="compositionally biased region" description="Basic and acidic residues" evidence="7">
    <location>
        <begin position="275"/>
        <end position="305"/>
    </location>
</feature>
<keyword evidence="4 6" id="KW-0804">Transcription</keyword>
<dbReference type="EMBL" id="IACT01004203">
    <property type="protein sequence ID" value="LAC23402.1"/>
    <property type="molecule type" value="mRNA"/>
</dbReference>
<evidence type="ECO:0000313" key="9">
    <source>
        <dbReference type="EMBL" id="LAC23402.1"/>
    </source>
</evidence>
<protein>
    <recommendedName>
        <fullName evidence="6">Mediator of RNA polymerase II transcription subunit 6</fullName>
    </recommendedName>
    <alternativeName>
        <fullName evidence="6">Mediator complex subunit 6</fullName>
    </alternativeName>
</protein>
<dbReference type="GO" id="GO:0016592">
    <property type="term" value="C:mediator complex"/>
    <property type="evidence" value="ECO:0007669"/>
    <property type="project" value="InterPro"/>
</dbReference>
<dbReference type="AlphaFoldDB" id="A0A2P2HWW8"/>
<gene>
    <name evidence="6" type="primary">MED6</name>
</gene>
<evidence type="ECO:0000256" key="6">
    <source>
        <dbReference type="RuleBase" id="RU364143"/>
    </source>
</evidence>
<comment type="function">
    <text evidence="6">Component of the Mediator complex, a coactivator involved in the regulated transcription of nearly all RNA polymerase II-dependent genes. Mediator functions as a bridge to convey information from gene-specific regulatory proteins to the basal RNA polymerase II transcription machinery. Mediator is recruited to promoters by direct interactions with regulatory proteins and serves as a scaffold for the assembly of a functional preinitiation complex with RNA polymerase II and the general transcription factors.</text>
</comment>
<sequence length="332" mass="36994">MVEQPKVDNLLHISWCDSMWVPHLNAGNVLDYFSERSNPFYSRDCNNEFIKMQQNTRIDALTQMQGTEYMLLHAQDPILYIVRKQQRYSPNHATPLASYHIIAGQVFQTPDIGTVLNSRLASALSHISGSFSELSSYSQYHPSKGYWWHFHNKTQQQLDQQNTSKENKDKKLSVKEEAATMFQRRRVEALLQDITTRFPYKQPVAPPPPAATDAQDPGAASAGAAAAAPATAAAAAGTTQGVTTGNNNSGVVTAPSSVAGVTSNMNVTSPPLNIKTEDIKQEERPDSRPDIKLEVKQELKTEIKTEPQSLPQQQQHFQRSTKAPPEKRQRLN</sequence>
<keyword evidence="5 6" id="KW-0539">Nucleus</keyword>
<feature type="region of interest" description="Disordered" evidence="7">
    <location>
        <begin position="255"/>
        <end position="332"/>
    </location>
</feature>
<evidence type="ECO:0000256" key="5">
    <source>
        <dbReference type="ARBA" id="ARBA00023242"/>
    </source>
</evidence>
<dbReference type="GO" id="GO:0003712">
    <property type="term" value="F:transcription coregulator activity"/>
    <property type="evidence" value="ECO:0007669"/>
    <property type="project" value="InterPro"/>
</dbReference>
<feature type="compositionally biased region" description="Low complexity" evidence="7">
    <location>
        <begin position="308"/>
        <end position="318"/>
    </location>
</feature>
<dbReference type="InterPro" id="IPR038566">
    <property type="entry name" value="Mediator_Med6_sf"/>
</dbReference>
<feature type="compositionally biased region" description="Polar residues" evidence="7">
    <location>
        <begin position="255"/>
        <end position="271"/>
    </location>
</feature>
<dbReference type="InterPro" id="IPR007018">
    <property type="entry name" value="Mediator_Med6"/>
</dbReference>
<reference evidence="8" key="2">
    <citation type="journal article" date="2018" name="Biosci. Biotechnol. Biochem.">
        <title>Polysaccharide hydrolase of the hadal zone amphipods Hirondellea gigas.</title>
        <authorList>
            <person name="Kobayashi H."/>
            <person name="Nagahama T."/>
            <person name="Arai W."/>
            <person name="Sasagawa Y."/>
            <person name="Umeda M."/>
            <person name="Hayashi T."/>
            <person name="Nikaido I."/>
            <person name="Watanabe H."/>
            <person name="Oguri K."/>
            <person name="Kitazato H."/>
            <person name="Fujioka K."/>
            <person name="Kido Y."/>
            <person name="Takami H."/>
        </authorList>
    </citation>
    <scope>NUCLEOTIDE SEQUENCE</scope>
    <source>
        <tissue evidence="8">Whole body</tissue>
    </source>
</reference>
<dbReference type="Gene3D" id="3.10.450.580">
    <property type="entry name" value="Mediator complex, subunit Med6"/>
    <property type="match status" value="1"/>
</dbReference>
<evidence type="ECO:0000256" key="2">
    <source>
        <dbReference type="ARBA" id="ARBA00007526"/>
    </source>
</evidence>
<evidence type="ECO:0000256" key="7">
    <source>
        <dbReference type="SAM" id="MobiDB-lite"/>
    </source>
</evidence>
<feature type="region of interest" description="Disordered" evidence="7">
    <location>
        <begin position="199"/>
        <end position="223"/>
    </location>
</feature>
<dbReference type="GO" id="GO:0006357">
    <property type="term" value="P:regulation of transcription by RNA polymerase II"/>
    <property type="evidence" value="ECO:0007669"/>
    <property type="project" value="InterPro"/>
</dbReference>
<reference evidence="9" key="1">
    <citation type="submission" date="2017-11" db="EMBL/GenBank/DDBJ databases">
        <title>The sensing device of the deep-sea amphipod.</title>
        <authorList>
            <person name="Kobayashi H."/>
            <person name="Nagahama T."/>
            <person name="Arai W."/>
            <person name="Sasagawa Y."/>
            <person name="Umeda M."/>
            <person name="Hayashi T."/>
            <person name="Nikaido I."/>
            <person name="Watanabe H."/>
            <person name="Oguri K."/>
            <person name="Kitazato H."/>
            <person name="Fujioka K."/>
            <person name="Kido Y."/>
            <person name="Takami H."/>
        </authorList>
    </citation>
    <scope>NUCLEOTIDE SEQUENCE</scope>
    <source>
        <tissue evidence="9">Whole body</tissue>
    </source>
</reference>
<feature type="compositionally biased region" description="Low complexity" evidence="7">
    <location>
        <begin position="211"/>
        <end position="223"/>
    </location>
</feature>
<dbReference type="PANTHER" id="PTHR13104">
    <property type="entry name" value="MED-6-RELATED"/>
    <property type="match status" value="1"/>
</dbReference>
<evidence type="ECO:0000313" key="8">
    <source>
        <dbReference type="EMBL" id="LAB66288.1"/>
    </source>
</evidence>
<organism evidence="8">
    <name type="scientific">Hirondellea gigas</name>
    <dbReference type="NCBI Taxonomy" id="1518452"/>
    <lineage>
        <taxon>Eukaryota</taxon>
        <taxon>Metazoa</taxon>
        <taxon>Ecdysozoa</taxon>
        <taxon>Arthropoda</taxon>
        <taxon>Crustacea</taxon>
        <taxon>Multicrustacea</taxon>
        <taxon>Malacostraca</taxon>
        <taxon>Eumalacostraca</taxon>
        <taxon>Peracarida</taxon>
        <taxon>Amphipoda</taxon>
        <taxon>Amphilochidea</taxon>
        <taxon>Lysianassida</taxon>
        <taxon>Lysianassidira</taxon>
        <taxon>Lysianassoidea</taxon>
        <taxon>Lysianassidae</taxon>
        <taxon>Hirondellea</taxon>
    </lineage>
</organism>
<evidence type="ECO:0000256" key="3">
    <source>
        <dbReference type="ARBA" id="ARBA00023015"/>
    </source>
</evidence>
<comment type="subunit">
    <text evidence="6">Component of the Mediator complex.</text>
</comment>
<comment type="subcellular location">
    <subcellularLocation>
        <location evidence="1 6">Nucleus</location>
    </subcellularLocation>
</comment>
<comment type="similarity">
    <text evidence="2 6">Belongs to the Mediator complex subunit 6 family.</text>
</comment>
<name>A0A2P2HWW8_9CRUS</name>
<keyword evidence="6" id="KW-0010">Activator</keyword>